<feature type="non-terminal residue" evidence="1">
    <location>
        <position position="1"/>
    </location>
</feature>
<comment type="caution">
    <text evidence="1">The sequence shown here is derived from an EMBL/GenBank/DDBJ whole genome shotgun (WGS) entry which is preliminary data.</text>
</comment>
<dbReference type="Proteomes" id="UP000789920">
    <property type="component" value="Unassembled WGS sequence"/>
</dbReference>
<proteinExistence type="predicted"/>
<name>A0ACA9RXM0_9GLOM</name>
<reference evidence="1" key="1">
    <citation type="submission" date="2021-06" db="EMBL/GenBank/DDBJ databases">
        <authorList>
            <person name="Kallberg Y."/>
            <person name="Tangrot J."/>
            <person name="Rosling A."/>
        </authorList>
    </citation>
    <scope>NUCLEOTIDE SEQUENCE</scope>
    <source>
        <strain evidence="1">MA461A</strain>
    </source>
</reference>
<sequence>KKQIFIQTKALDNLEEQPYFLKIYGQIFRATSSPFVLFSFLKSIPLKKNVEFFLLIKEFDDFLFKMIEQRKLEMSKTEYDEEHTDLLTGILEAASHEKYNYTNKEL</sequence>
<protein>
    <submittedName>
        <fullName evidence="1">10604_t:CDS:1</fullName>
    </submittedName>
</protein>
<evidence type="ECO:0000313" key="1">
    <source>
        <dbReference type="EMBL" id="CAG8816567.1"/>
    </source>
</evidence>
<keyword evidence="2" id="KW-1185">Reference proteome</keyword>
<accession>A0ACA9RXM0</accession>
<evidence type="ECO:0000313" key="2">
    <source>
        <dbReference type="Proteomes" id="UP000789920"/>
    </source>
</evidence>
<organism evidence="1 2">
    <name type="scientific">Racocetra persica</name>
    <dbReference type="NCBI Taxonomy" id="160502"/>
    <lineage>
        <taxon>Eukaryota</taxon>
        <taxon>Fungi</taxon>
        <taxon>Fungi incertae sedis</taxon>
        <taxon>Mucoromycota</taxon>
        <taxon>Glomeromycotina</taxon>
        <taxon>Glomeromycetes</taxon>
        <taxon>Diversisporales</taxon>
        <taxon>Gigasporaceae</taxon>
        <taxon>Racocetra</taxon>
    </lineage>
</organism>
<dbReference type="EMBL" id="CAJVQC010078719">
    <property type="protein sequence ID" value="CAG8816567.1"/>
    <property type="molecule type" value="Genomic_DNA"/>
</dbReference>
<gene>
    <name evidence="1" type="ORF">RPERSI_LOCUS24486</name>
</gene>